<evidence type="ECO:0000313" key="1">
    <source>
        <dbReference type="EMBL" id="RKK03920.1"/>
    </source>
</evidence>
<comment type="caution">
    <text evidence="1">The sequence shown here is derived from an EMBL/GenBank/DDBJ whole genome shotgun (WGS) entry which is preliminary data.</text>
</comment>
<accession>A0A3A9JCN3</accession>
<keyword evidence="3" id="KW-1185">Reference proteome</keyword>
<name>A0A3A9JCN3_9PROT</name>
<dbReference type="Proteomes" id="UP000274097">
    <property type="component" value="Unassembled WGS sequence"/>
</dbReference>
<protein>
    <submittedName>
        <fullName evidence="1">Uncharacterized protein</fullName>
    </submittedName>
</protein>
<organism evidence="1 4">
    <name type="scientific">Teichococcus wenyumeiae</name>
    <dbReference type="NCBI Taxonomy" id="2478470"/>
    <lineage>
        <taxon>Bacteria</taxon>
        <taxon>Pseudomonadati</taxon>
        <taxon>Pseudomonadota</taxon>
        <taxon>Alphaproteobacteria</taxon>
        <taxon>Acetobacterales</taxon>
        <taxon>Roseomonadaceae</taxon>
        <taxon>Roseomonas</taxon>
    </lineage>
</organism>
<dbReference type="Pfam" id="PF26541">
    <property type="entry name" value="MafI2"/>
    <property type="match status" value="1"/>
</dbReference>
<proteinExistence type="predicted"/>
<dbReference type="AlphaFoldDB" id="A0A3A9JCN3"/>
<dbReference type="InterPro" id="IPR058702">
    <property type="entry name" value="MafI2-like"/>
</dbReference>
<dbReference type="Proteomes" id="UP000278036">
    <property type="component" value="Unassembled WGS sequence"/>
</dbReference>
<dbReference type="EMBL" id="RFLX01000009">
    <property type="protein sequence ID" value="RMI20898.1"/>
    <property type="molecule type" value="Genomic_DNA"/>
</dbReference>
<reference evidence="1 4" key="1">
    <citation type="submission" date="2018-09" db="EMBL/GenBank/DDBJ databases">
        <title>Roseomonas sp. nov., isolated from feces of Tibetan antelopes in the Qinghai-Tibet plateau, China.</title>
        <authorList>
            <person name="Tian Z."/>
        </authorList>
    </citation>
    <scope>NUCLEOTIDE SEQUENCE [LARGE SCALE GENOMIC DNA]</scope>
    <source>
        <strain evidence="2 3">Z23</strain>
        <strain evidence="1 4">Z24</strain>
    </source>
</reference>
<dbReference type="InParanoid" id="A0A3A9JCN3"/>
<gene>
    <name evidence="1" type="ORF">D6Z83_12060</name>
    <name evidence="2" type="ORF">EBE87_13885</name>
</gene>
<dbReference type="OrthoDB" id="7291195at2"/>
<dbReference type="EMBL" id="RAQU01000063">
    <property type="protein sequence ID" value="RKK03920.1"/>
    <property type="molecule type" value="Genomic_DNA"/>
</dbReference>
<sequence>MAQVVSCSPRFASPVKDWFDTGGNTIGIFRFRGGRQAPTTRGLIHEAPVGRRFIMARPAGFQSPPWQRDAWYDWHADLAWSARRALSGQTPRRLMLMLVAMDLRRRTGILYPVFDADPTQDDQDQTSAAEAEVTADFVDCADIVTQPLLTTGKGKLRLPQGMVAYRRPGYLTQS</sequence>
<dbReference type="RefSeq" id="WP_120638560.1">
    <property type="nucleotide sequence ID" value="NZ_RAQU01000063.1"/>
</dbReference>
<evidence type="ECO:0000313" key="4">
    <source>
        <dbReference type="Proteomes" id="UP000278036"/>
    </source>
</evidence>
<evidence type="ECO:0000313" key="2">
    <source>
        <dbReference type="EMBL" id="RMI20898.1"/>
    </source>
</evidence>
<evidence type="ECO:0000313" key="3">
    <source>
        <dbReference type="Proteomes" id="UP000274097"/>
    </source>
</evidence>